<feature type="transmembrane region" description="Helical" evidence="8">
    <location>
        <begin position="39"/>
        <end position="60"/>
    </location>
</feature>
<evidence type="ECO:0000256" key="3">
    <source>
        <dbReference type="ARBA" id="ARBA00022448"/>
    </source>
</evidence>
<comment type="similarity">
    <text evidence="2">Belongs to the cation diffusion facilitator (CDF) transporter (TC 2.A.4) family.</text>
</comment>
<feature type="coiled-coil region" evidence="7">
    <location>
        <begin position="374"/>
        <end position="401"/>
    </location>
</feature>
<dbReference type="Pfam" id="PF16916">
    <property type="entry name" value="ZT_dimer"/>
    <property type="match status" value="3"/>
</dbReference>
<keyword evidence="7" id="KW-0175">Coiled coil</keyword>
<evidence type="ECO:0000256" key="2">
    <source>
        <dbReference type="ARBA" id="ARBA00008114"/>
    </source>
</evidence>
<name>A0A7X9FS54_9DELT</name>
<evidence type="ECO:0000256" key="6">
    <source>
        <dbReference type="ARBA" id="ARBA00023136"/>
    </source>
</evidence>
<evidence type="ECO:0000256" key="5">
    <source>
        <dbReference type="ARBA" id="ARBA00022989"/>
    </source>
</evidence>
<evidence type="ECO:0000313" key="12">
    <source>
        <dbReference type="Proteomes" id="UP000524246"/>
    </source>
</evidence>
<dbReference type="Pfam" id="PF01545">
    <property type="entry name" value="Cation_efflux"/>
    <property type="match status" value="1"/>
</dbReference>
<reference evidence="11 12" key="1">
    <citation type="journal article" date="2020" name="Biotechnol. Biofuels">
        <title>New insights from the biogas microbiome by comprehensive genome-resolved metagenomics of nearly 1600 species originating from multiple anaerobic digesters.</title>
        <authorList>
            <person name="Campanaro S."/>
            <person name="Treu L."/>
            <person name="Rodriguez-R L.M."/>
            <person name="Kovalovszki A."/>
            <person name="Ziels R.M."/>
            <person name="Maus I."/>
            <person name="Zhu X."/>
            <person name="Kougias P.G."/>
            <person name="Basile A."/>
            <person name="Luo G."/>
            <person name="Schluter A."/>
            <person name="Konstantinidis K.T."/>
            <person name="Angelidaki I."/>
        </authorList>
    </citation>
    <scope>NUCLEOTIDE SEQUENCE [LARGE SCALE GENOMIC DNA]</scope>
    <source>
        <strain evidence="11">AS27yjCOA_65</strain>
    </source>
</reference>
<dbReference type="SUPFAM" id="SSF161111">
    <property type="entry name" value="Cation efflux protein transmembrane domain-like"/>
    <property type="match status" value="1"/>
</dbReference>
<evidence type="ECO:0000259" key="10">
    <source>
        <dbReference type="Pfam" id="PF16916"/>
    </source>
</evidence>
<accession>A0A7X9FS54</accession>
<keyword evidence="6 8" id="KW-0472">Membrane</keyword>
<feature type="transmembrane region" description="Helical" evidence="8">
    <location>
        <begin position="152"/>
        <end position="174"/>
    </location>
</feature>
<proteinExistence type="inferred from homology"/>
<feature type="transmembrane region" description="Helical" evidence="8">
    <location>
        <begin position="12"/>
        <end position="33"/>
    </location>
</feature>
<evidence type="ECO:0000256" key="4">
    <source>
        <dbReference type="ARBA" id="ARBA00022692"/>
    </source>
</evidence>
<dbReference type="GO" id="GO:0015341">
    <property type="term" value="F:zinc efflux antiporter activity"/>
    <property type="evidence" value="ECO:0007669"/>
    <property type="project" value="TreeGrafter"/>
</dbReference>
<keyword evidence="3" id="KW-0813">Transport</keyword>
<feature type="domain" description="Cation efflux protein cytoplasmic" evidence="10">
    <location>
        <begin position="224"/>
        <end position="290"/>
    </location>
</feature>
<dbReference type="InterPro" id="IPR002524">
    <property type="entry name" value="Cation_efflux"/>
</dbReference>
<organism evidence="11 12">
    <name type="scientific">SAR324 cluster bacterium</name>
    <dbReference type="NCBI Taxonomy" id="2024889"/>
    <lineage>
        <taxon>Bacteria</taxon>
        <taxon>Deltaproteobacteria</taxon>
        <taxon>SAR324 cluster</taxon>
    </lineage>
</organism>
<dbReference type="GO" id="GO:0005886">
    <property type="term" value="C:plasma membrane"/>
    <property type="evidence" value="ECO:0007669"/>
    <property type="project" value="TreeGrafter"/>
</dbReference>
<evidence type="ECO:0000256" key="1">
    <source>
        <dbReference type="ARBA" id="ARBA00004141"/>
    </source>
</evidence>
<dbReference type="GO" id="GO:0015093">
    <property type="term" value="F:ferrous iron transmembrane transporter activity"/>
    <property type="evidence" value="ECO:0007669"/>
    <property type="project" value="TreeGrafter"/>
</dbReference>
<dbReference type="InterPro" id="IPR058533">
    <property type="entry name" value="Cation_efflux_TM"/>
</dbReference>
<dbReference type="NCBIfam" id="TIGR01297">
    <property type="entry name" value="CDF"/>
    <property type="match status" value="1"/>
</dbReference>
<dbReference type="Proteomes" id="UP000524246">
    <property type="component" value="Unassembled WGS sequence"/>
</dbReference>
<feature type="domain" description="Cation efflux protein cytoplasmic" evidence="10">
    <location>
        <begin position="306"/>
        <end position="373"/>
    </location>
</feature>
<keyword evidence="5 8" id="KW-1133">Transmembrane helix</keyword>
<evidence type="ECO:0000256" key="7">
    <source>
        <dbReference type="SAM" id="Coils"/>
    </source>
</evidence>
<dbReference type="InterPro" id="IPR027469">
    <property type="entry name" value="Cation_efflux_TMD_sf"/>
</dbReference>
<comment type="subcellular location">
    <subcellularLocation>
        <location evidence="1">Membrane</location>
        <topology evidence="1">Multi-pass membrane protein</topology>
    </subcellularLocation>
</comment>
<dbReference type="PANTHER" id="PTHR43840:SF15">
    <property type="entry name" value="MITOCHONDRIAL METAL TRANSPORTER 1-RELATED"/>
    <property type="match status" value="1"/>
</dbReference>
<sequence length="470" mass="51790">MTDQADREKQFVALSSVIAAIFLTGTKVAIGISTGSLGILSEAAHSGLDLVAAIITLFAVKSSGKPADEEHLYGHEKVENLSALFETFLLLITCIWIIAEAFKRLFFHEVEIELSIWAFGVVILSIIIDLSRSRALIRAAQKHDSQALEADALHFSTDVLSSCVVLLGLILVWIGEQTGTSHILRHADPIAALGVAMIVIFVSVKLGKRCIDALLDSAPAGLAKKLERAVRNVPGVKDCHRLRVRKSGKRSFVDLAIDVEKGLSVNSAHLIAQMVEREIMGLLPNADVVVVTDSSSRLDGNLNKQIRAHAEALEHKVHNIFVYQQEHEVRAELHLEVPGSESILKAHRTAMELESGLLNEISVLKGVDIHIEPRREEHGELEDITANVESLEQKIKMLVKGIPGILDCHAIVVRKNTQGLFLSMHAIFDNEMSMEAVHIKLSQAERVLFRELPTLQRVLVHPEPLEYGKH</sequence>
<feature type="domain" description="Cation efflux protein cytoplasmic" evidence="10">
    <location>
        <begin position="392"/>
        <end position="464"/>
    </location>
</feature>
<dbReference type="SUPFAM" id="SSF160240">
    <property type="entry name" value="Cation efflux protein cytoplasmic domain-like"/>
    <property type="match status" value="3"/>
</dbReference>
<dbReference type="GO" id="GO:0006882">
    <property type="term" value="P:intracellular zinc ion homeostasis"/>
    <property type="evidence" value="ECO:0007669"/>
    <property type="project" value="TreeGrafter"/>
</dbReference>
<dbReference type="GO" id="GO:0015086">
    <property type="term" value="F:cadmium ion transmembrane transporter activity"/>
    <property type="evidence" value="ECO:0007669"/>
    <property type="project" value="TreeGrafter"/>
</dbReference>
<feature type="domain" description="Cation efflux protein transmembrane" evidence="9">
    <location>
        <begin position="15"/>
        <end position="215"/>
    </location>
</feature>
<keyword evidence="4 8" id="KW-0812">Transmembrane</keyword>
<evidence type="ECO:0000313" key="11">
    <source>
        <dbReference type="EMBL" id="NMC62829.1"/>
    </source>
</evidence>
<dbReference type="InterPro" id="IPR036837">
    <property type="entry name" value="Cation_efflux_CTD_sf"/>
</dbReference>
<feature type="transmembrane region" description="Helical" evidence="8">
    <location>
        <begin position="114"/>
        <end position="131"/>
    </location>
</feature>
<dbReference type="InterPro" id="IPR050291">
    <property type="entry name" value="CDF_Transporter"/>
</dbReference>
<evidence type="ECO:0000256" key="8">
    <source>
        <dbReference type="SAM" id="Phobius"/>
    </source>
</evidence>
<evidence type="ECO:0000259" key="9">
    <source>
        <dbReference type="Pfam" id="PF01545"/>
    </source>
</evidence>
<feature type="transmembrane region" description="Helical" evidence="8">
    <location>
        <begin position="186"/>
        <end position="204"/>
    </location>
</feature>
<feature type="transmembrane region" description="Helical" evidence="8">
    <location>
        <begin position="81"/>
        <end position="102"/>
    </location>
</feature>
<dbReference type="Gene3D" id="3.30.70.1350">
    <property type="entry name" value="Cation efflux protein, cytoplasmic domain"/>
    <property type="match status" value="3"/>
</dbReference>
<dbReference type="EMBL" id="JAAZON010000291">
    <property type="protein sequence ID" value="NMC62829.1"/>
    <property type="molecule type" value="Genomic_DNA"/>
</dbReference>
<dbReference type="PANTHER" id="PTHR43840">
    <property type="entry name" value="MITOCHONDRIAL METAL TRANSPORTER 1-RELATED"/>
    <property type="match status" value="1"/>
</dbReference>
<dbReference type="InterPro" id="IPR027470">
    <property type="entry name" value="Cation_efflux_CTD"/>
</dbReference>
<protein>
    <submittedName>
        <fullName evidence="11">Cation-efflux pump</fullName>
    </submittedName>
</protein>
<gene>
    <name evidence="11" type="ORF">GYA55_06630</name>
</gene>
<comment type="caution">
    <text evidence="11">The sequence shown here is derived from an EMBL/GenBank/DDBJ whole genome shotgun (WGS) entry which is preliminary data.</text>
</comment>
<dbReference type="Gene3D" id="1.20.1510.10">
    <property type="entry name" value="Cation efflux protein transmembrane domain"/>
    <property type="match status" value="1"/>
</dbReference>
<dbReference type="AlphaFoldDB" id="A0A7X9FS54"/>